<dbReference type="InterPro" id="IPR009057">
    <property type="entry name" value="Homeodomain-like_sf"/>
</dbReference>
<dbReference type="RefSeq" id="WP_079151021.1">
    <property type="nucleotide sequence ID" value="NZ_ASQP01000159.1"/>
</dbReference>
<evidence type="ECO:0000256" key="2">
    <source>
        <dbReference type="ARBA" id="ARBA00023163"/>
    </source>
</evidence>
<dbReference type="SUPFAM" id="SSF52317">
    <property type="entry name" value="Class I glutamine amidotransferase-like"/>
    <property type="match status" value="1"/>
</dbReference>
<comment type="caution">
    <text evidence="5">The sequence shown here is derived from an EMBL/GenBank/DDBJ whole genome shotgun (WGS) entry which is preliminary data.</text>
</comment>
<gene>
    <name evidence="5" type="ORF">SPAR_10762</name>
</gene>
<feature type="compositionally biased region" description="Basic and acidic residues" evidence="3">
    <location>
        <begin position="1"/>
        <end position="15"/>
    </location>
</feature>
<keyword evidence="6" id="KW-1185">Reference proteome</keyword>
<dbReference type="InterPro" id="IPR052158">
    <property type="entry name" value="INH-QAR"/>
</dbReference>
<protein>
    <submittedName>
        <fullName evidence="5">AraC family transcription regulator</fullName>
    </submittedName>
</protein>
<feature type="region of interest" description="Disordered" evidence="3">
    <location>
        <begin position="1"/>
        <end position="39"/>
    </location>
</feature>
<dbReference type="Pfam" id="PF01965">
    <property type="entry name" value="DJ-1_PfpI"/>
    <property type="match status" value="1"/>
</dbReference>
<dbReference type="SUPFAM" id="SSF46689">
    <property type="entry name" value="Homeodomain-like"/>
    <property type="match status" value="2"/>
</dbReference>
<evidence type="ECO:0000256" key="1">
    <source>
        <dbReference type="ARBA" id="ARBA00023015"/>
    </source>
</evidence>
<keyword evidence="1" id="KW-0805">Transcription regulation</keyword>
<feature type="compositionally biased region" description="Low complexity" evidence="3">
    <location>
        <begin position="16"/>
        <end position="25"/>
    </location>
</feature>
<dbReference type="PANTHER" id="PTHR43130:SF3">
    <property type="entry name" value="HTH-TYPE TRANSCRIPTIONAL REGULATOR RV1931C"/>
    <property type="match status" value="1"/>
</dbReference>
<dbReference type="STRING" id="67365.GCA_001704635_06897"/>
<dbReference type="GO" id="GO:0003700">
    <property type="term" value="F:DNA-binding transcription factor activity"/>
    <property type="evidence" value="ECO:0007669"/>
    <property type="project" value="InterPro"/>
</dbReference>
<dbReference type="PROSITE" id="PS01124">
    <property type="entry name" value="HTH_ARAC_FAMILY_2"/>
    <property type="match status" value="1"/>
</dbReference>
<dbReference type="GeneID" id="96744397"/>
<dbReference type="Gene3D" id="3.40.50.880">
    <property type="match status" value="1"/>
</dbReference>
<organism evidence="5 6">
    <name type="scientific">Streptomyces sparsogenes DSM 40356</name>
    <dbReference type="NCBI Taxonomy" id="1331668"/>
    <lineage>
        <taxon>Bacteria</taxon>
        <taxon>Bacillati</taxon>
        <taxon>Actinomycetota</taxon>
        <taxon>Actinomycetes</taxon>
        <taxon>Kitasatosporales</taxon>
        <taxon>Streptomycetaceae</taxon>
        <taxon>Streptomyces</taxon>
    </lineage>
</organism>
<dbReference type="Gene3D" id="1.10.10.60">
    <property type="entry name" value="Homeodomain-like"/>
    <property type="match status" value="1"/>
</dbReference>
<evidence type="ECO:0000259" key="4">
    <source>
        <dbReference type="PROSITE" id="PS01124"/>
    </source>
</evidence>
<dbReference type="SMART" id="SM00342">
    <property type="entry name" value="HTH_ARAC"/>
    <property type="match status" value="1"/>
</dbReference>
<dbReference type="PANTHER" id="PTHR43130">
    <property type="entry name" value="ARAC-FAMILY TRANSCRIPTIONAL REGULATOR"/>
    <property type="match status" value="1"/>
</dbReference>
<dbReference type="AlphaFoldDB" id="A0A1R1SMI2"/>
<dbReference type="GO" id="GO:0043565">
    <property type="term" value="F:sequence-specific DNA binding"/>
    <property type="evidence" value="ECO:0007669"/>
    <property type="project" value="InterPro"/>
</dbReference>
<dbReference type="EMBL" id="ASQP01000159">
    <property type="protein sequence ID" value="OMI39463.1"/>
    <property type="molecule type" value="Genomic_DNA"/>
</dbReference>
<dbReference type="Pfam" id="PF12833">
    <property type="entry name" value="HTH_18"/>
    <property type="match status" value="1"/>
</dbReference>
<proteinExistence type="predicted"/>
<feature type="domain" description="HTH araC/xylS-type" evidence="4">
    <location>
        <begin position="257"/>
        <end position="355"/>
    </location>
</feature>
<sequence>MPEARRRPGADRKPAAADPACGKPAPGKPAPAESASGKPAGRHRVAVFALPGVIPFELGIPFRIFGKARSEGHRLYEVFSCTPRPGKVPTDADFPIVVEQGPEALADADTIVVPASYELGPVHTEGRLTPELAAALAHARPGVRWISICTGGYVLAAAGLLDGRPATTHWHSVAHFRELFPSIAVDPDVLFVDDGDVLTSAGVASGIDLCLHVVRRDHGAAVANEVARRSLVPPYRDGGQAQYIERPLPEPQQATTTAARAWALSRLEHPISLRELADQESMSVRTFTRRFREEVGLSPGQWLVQQRVERARHLLERTDLSVDQVARDAGFGTAASMRQHLQAALGVSPTAYRRTFRVTAGIRVDGQPVRT</sequence>
<evidence type="ECO:0000256" key="3">
    <source>
        <dbReference type="SAM" id="MobiDB-lite"/>
    </source>
</evidence>
<accession>A0A1R1SMI2</accession>
<dbReference type="InterPro" id="IPR029062">
    <property type="entry name" value="Class_I_gatase-like"/>
</dbReference>
<dbReference type="InterPro" id="IPR002818">
    <property type="entry name" value="DJ-1/PfpI"/>
</dbReference>
<dbReference type="Proteomes" id="UP000186168">
    <property type="component" value="Unassembled WGS sequence"/>
</dbReference>
<evidence type="ECO:0000313" key="6">
    <source>
        <dbReference type="Proteomes" id="UP000186168"/>
    </source>
</evidence>
<name>A0A1R1SMI2_9ACTN</name>
<reference evidence="5 6" key="1">
    <citation type="submission" date="2013-05" db="EMBL/GenBank/DDBJ databases">
        <title>Genome sequence of Streptomyces sparsogenes DSM 40356.</title>
        <authorList>
            <person name="Coyne S."/>
            <person name="Seebeck F.P."/>
        </authorList>
    </citation>
    <scope>NUCLEOTIDE SEQUENCE [LARGE SCALE GENOMIC DNA]</scope>
    <source>
        <strain evidence="5 6">DSM 40356</strain>
    </source>
</reference>
<dbReference type="InterPro" id="IPR018060">
    <property type="entry name" value="HTH_AraC"/>
</dbReference>
<keyword evidence="2" id="KW-0804">Transcription</keyword>
<evidence type="ECO:0000313" key="5">
    <source>
        <dbReference type="EMBL" id="OMI39463.1"/>
    </source>
</evidence>
<dbReference type="CDD" id="cd03137">
    <property type="entry name" value="GATase1_AraC_1"/>
    <property type="match status" value="1"/>
</dbReference>